<reference evidence="1" key="1">
    <citation type="submission" date="2023-07" db="EMBL/GenBank/DDBJ databases">
        <title>Genomic Encyclopedia of Type Strains, Phase IV (KMG-IV): sequencing the most valuable type-strain genomes for metagenomic binning, comparative biology and taxonomic classification.</title>
        <authorList>
            <person name="Goeker M."/>
        </authorList>
    </citation>
    <scope>NUCLEOTIDE SEQUENCE</scope>
    <source>
        <strain evidence="1">DSM 19569</strain>
    </source>
</reference>
<gene>
    <name evidence="1" type="ORF">QO001_005541</name>
</gene>
<evidence type="ECO:0000313" key="2">
    <source>
        <dbReference type="Proteomes" id="UP001223420"/>
    </source>
</evidence>
<evidence type="ECO:0000313" key="1">
    <source>
        <dbReference type="EMBL" id="MDQ0546589.1"/>
    </source>
</evidence>
<sequence>MIVRTIRPALLAAPVVAQQAAPPRAEPVKPAGAAAVKTLTCDAVAADERRLRQRYRSDPAVLRALDRARDPDG</sequence>
<dbReference type="EMBL" id="JAUSWL010000015">
    <property type="protein sequence ID" value="MDQ0546589.1"/>
    <property type="molecule type" value="Genomic_DNA"/>
</dbReference>
<proteinExistence type="predicted"/>
<protein>
    <submittedName>
        <fullName evidence="1">Uncharacterized protein</fullName>
    </submittedName>
</protein>
<organism evidence="1 2">
    <name type="scientific">Methylobacterium brachiatum</name>
    <dbReference type="NCBI Taxonomy" id="269660"/>
    <lineage>
        <taxon>Bacteria</taxon>
        <taxon>Pseudomonadati</taxon>
        <taxon>Pseudomonadota</taxon>
        <taxon>Alphaproteobacteria</taxon>
        <taxon>Hyphomicrobiales</taxon>
        <taxon>Methylobacteriaceae</taxon>
        <taxon>Methylobacterium</taxon>
    </lineage>
</organism>
<dbReference type="Proteomes" id="UP001223420">
    <property type="component" value="Unassembled WGS sequence"/>
</dbReference>
<name>A0AAJ1TXM1_9HYPH</name>
<accession>A0AAJ1TXM1</accession>
<dbReference type="AlphaFoldDB" id="A0AAJ1TXM1"/>
<dbReference type="RefSeq" id="WP_230367849.1">
    <property type="nucleotide sequence ID" value="NZ_JAJALK010000016.1"/>
</dbReference>
<comment type="caution">
    <text evidence="1">The sequence shown here is derived from an EMBL/GenBank/DDBJ whole genome shotgun (WGS) entry which is preliminary data.</text>
</comment>